<dbReference type="EMBL" id="JH767141">
    <property type="protein sequence ID" value="EQC38467.1"/>
    <property type="molecule type" value="Genomic_DNA"/>
</dbReference>
<evidence type="ECO:0000256" key="1">
    <source>
        <dbReference type="SAM" id="MobiDB-lite"/>
    </source>
</evidence>
<feature type="region of interest" description="Disordered" evidence="1">
    <location>
        <begin position="362"/>
        <end position="385"/>
    </location>
</feature>
<proteinExistence type="predicted"/>
<gene>
    <name evidence="3" type="ORF">SDRG_04175</name>
</gene>
<evidence type="ECO:0000259" key="2">
    <source>
        <dbReference type="PROSITE" id="PS50003"/>
    </source>
</evidence>
<dbReference type="VEuPathDB" id="FungiDB:SDRG_04175"/>
<dbReference type="InterPro" id="IPR011993">
    <property type="entry name" value="PH-like_dom_sf"/>
</dbReference>
<sequence length="736" mass="82275">MDDANEAATIAEAEMLRTQSTFQHGDAVAMEPTYGDAQLAESSSEGEDDDESNNQLYMSLGAQYGKEFKLARQQKERASMNAILNRHKMNHSFGAGDDHSQGVSLGPERHSMGHEMGDYARMDRVSNYSAVSTVRQSMFMMPVMESLPERDGLDDVLEDFEGWMHKKGQRFKSWKLRYFQLSQKEIKYSTEPGGKHKGGGVVLGVEYLTSVAFGLTIRLAPNRALDVYAESTDELRAWFKRLSRAGSAPMPQPSGPNVRLQAQYSRASWNTPHDALPEPIHVPIDLPHVQYEPPSAQFTSAERQYEAPQVQYEPLQVQYDPPQVQPQATDASGSEVEPQDEESAPAPVDDAPLDILFQKQSITLGSMPPVPSNVSSTSSETRQRRMSTARSSAVHRLSQVSSHSGSIHLGGNDADEVVEGWLFKQGRIVKSWKQRYFRLLDHTLSYREAPGSTHLLGHGCVVGVERSNTTHTFGLTIALDGNRTLHVYAETDYEMRKWLRALTSLVQAMPHTTGETLFKQSRTHGAFLKNFSGWMSIPSGLFNASLKRCFFTLHGAELTQSDDAPALVTRTDTIHHVVPWPGKPNGLEFHMRSNKVWKTVCPSQSAAAAWLAAISDNLKRQDFTVERFLKRCVVKELPTIMCGWATQINNTRRGVRQFYVLDNLRLSVACDVDAIVQPIDVVTRVAPSSVDCALEVHFVSEPMLVLQCDSVDGLRNWHLVIRTCLKEPIRQSFRCP</sequence>
<keyword evidence="4" id="KW-1185">Reference proteome</keyword>
<evidence type="ECO:0000313" key="4">
    <source>
        <dbReference type="Proteomes" id="UP000030762"/>
    </source>
</evidence>
<dbReference type="OrthoDB" id="63267at2759"/>
<dbReference type="InterPro" id="IPR001849">
    <property type="entry name" value="PH_domain"/>
</dbReference>
<dbReference type="InParanoid" id="T0S758"/>
<dbReference type="STRING" id="1156394.T0S758"/>
<feature type="domain" description="PH" evidence="2">
    <location>
        <begin position="157"/>
        <end position="247"/>
    </location>
</feature>
<dbReference type="eggNOG" id="ENOG502RWP0">
    <property type="taxonomic scope" value="Eukaryota"/>
</dbReference>
<dbReference type="SMART" id="SM00233">
    <property type="entry name" value="PH"/>
    <property type="match status" value="4"/>
</dbReference>
<dbReference type="Pfam" id="PF00169">
    <property type="entry name" value="PH"/>
    <property type="match status" value="2"/>
</dbReference>
<dbReference type="Proteomes" id="UP000030762">
    <property type="component" value="Unassembled WGS sequence"/>
</dbReference>
<evidence type="ECO:0000313" key="3">
    <source>
        <dbReference type="EMBL" id="EQC38467.1"/>
    </source>
</evidence>
<accession>T0S758</accession>
<protein>
    <recommendedName>
        <fullName evidence="2">PH domain-containing protein</fullName>
    </recommendedName>
</protein>
<dbReference type="AlphaFoldDB" id="T0S758"/>
<feature type="region of interest" description="Disordered" evidence="1">
    <location>
        <begin position="322"/>
        <end position="350"/>
    </location>
</feature>
<dbReference type="SUPFAM" id="SSF50729">
    <property type="entry name" value="PH domain-like"/>
    <property type="match status" value="2"/>
</dbReference>
<dbReference type="CDD" id="cd00821">
    <property type="entry name" value="PH"/>
    <property type="match status" value="1"/>
</dbReference>
<dbReference type="RefSeq" id="XP_008608059.1">
    <property type="nucleotide sequence ID" value="XM_008609837.1"/>
</dbReference>
<dbReference type="PROSITE" id="PS50003">
    <property type="entry name" value="PH_DOMAIN"/>
    <property type="match status" value="2"/>
</dbReference>
<reference evidence="3 4" key="1">
    <citation type="submission" date="2012-04" db="EMBL/GenBank/DDBJ databases">
        <title>The Genome Sequence of Saprolegnia declina VS20.</title>
        <authorList>
            <consortium name="The Broad Institute Genome Sequencing Platform"/>
            <person name="Russ C."/>
            <person name="Nusbaum C."/>
            <person name="Tyler B."/>
            <person name="van West P."/>
            <person name="Dieguez-Uribeondo J."/>
            <person name="de Bruijn I."/>
            <person name="Tripathy S."/>
            <person name="Jiang R."/>
            <person name="Young S.K."/>
            <person name="Zeng Q."/>
            <person name="Gargeya S."/>
            <person name="Fitzgerald M."/>
            <person name="Haas B."/>
            <person name="Abouelleil A."/>
            <person name="Alvarado L."/>
            <person name="Arachchi H.M."/>
            <person name="Berlin A."/>
            <person name="Chapman S.B."/>
            <person name="Goldberg J."/>
            <person name="Griggs A."/>
            <person name="Gujja S."/>
            <person name="Hansen M."/>
            <person name="Howarth C."/>
            <person name="Imamovic A."/>
            <person name="Larimer J."/>
            <person name="McCowen C."/>
            <person name="Montmayeur A."/>
            <person name="Murphy C."/>
            <person name="Neiman D."/>
            <person name="Pearson M."/>
            <person name="Priest M."/>
            <person name="Roberts A."/>
            <person name="Saif S."/>
            <person name="Shea T."/>
            <person name="Sisk P."/>
            <person name="Sykes S."/>
            <person name="Wortman J."/>
            <person name="Nusbaum C."/>
            <person name="Birren B."/>
        </authorList>
    </citation>
    <scope>NUCLEOTIDE SEQUENCE [LARGE SCALE GENOMIC DNA]</scope>
    <source>
        <strain evidence="3 4">VS20</strain>
    </source>
</reference>
<dbReference type="InterPro" id="IPR051707">
    <property type="entry name" value="PI-Interact_SigTrans_Reg"/>
</dbReference>
<dbReference type="OMA" id="ELPTIMC"/>
<dbReference type="GeneID" id="19944902"/>
<dbReference type="PANTHER" id="PTHR14336">
    <property type="entry name" value="TANDEM PH DOMAIN CONTAINING PROTEIN"/>
    <property type="match status" value="1"/>
</dbReference>
<feature type="domain" description="PH" evidence="2">
    <location>
        <begin position="415"/>
        <end position="507"/>
    </location>
</feature>
<feature type="region of interest" description="Disordered" evidence="1">
    <location>
        <begin position="15"/>
        <end position="53"/>
    </location>
</feature>
<dbReference type="Gene3D" id="2.30.29.30">
    <property type="entry name" value="Pleckstrin-homology domain (PH domain)/Phosphotyrosine-binding domain (PTB)"/>
    <property type="match status" value="2"/>
</dbReference>
<name>T0S758_SAPDV</name>
<organism evidence="3 4">
    <name type="scientific">Saprolegnia diclina (strain VS20)</name>
    <dbReference type="NCBI Taxonomy" id="1156394"/>
    <lineage>
        <taxon>Eukaryota</taxon>
        <taxon>Sar</taxon>
        <taxon>Stramenopiles</taxon>
        <taxon>Oomycota</taxon>
        <taxon>Saprolegniomycetes</taxon>
        <taxon>Saprolegniales</taxon>
        <taxon>Saprolegniaceae</taxon>
        <taxon>Saprolegnia</taxon>
    </lineage>
</organism>